<organism evidence="9 10">
    <name type="scientific">Blastococcus aggregatus</name>
    <dbReference type="NCBI Taxonomy" id="38502"/>
    <lineage>
        <taxon>Bacteria</taxon>
        <taxon>Bacillati</taxon>
        <taxon>Actinomycetota</taxon>
        <taxon>Actinomycetes</taxon>
        <taxon>Geodermatophilales</taxon>
        <taxon>Geodermatophilaceae</taxon>
        <taxon>Blastococcus</taxon>
    </lineage>
</organism>
<evidence type="ECO:0000259" key="8">
    <source>
        <dbReference type="PROSITE" id="PS50893"/>
    </source>
</evidence>
<dbReference type="PROSITE" id="PS50893">
    <property type="entry name" value="ABC_TRANSPORTER_2"/>
    <property type="match status" value="1"/>
</dbReference>
<evidence type="ECO:0000256" key="4">
    <source>
        <dbReference type="ARBA" id="ARBA00022475"/>
    </source>
</evidence>
<dbReference type="AlphaFoldDB" id="A0A285V9R9"/>
<dbReference type="InterPro" id="IPR017871">
    <property type="entry name" value="ABC_transporter-like_CS"/>
</dbReference>
<reference evidence="10" key="1">
    <citation type="submission" date="2017-08" db="EMBL/GenBank/DDBJ databases">
        <authorList>
            <person name="Varghese N."/>
            <person name="Submissions S."/>
        </authorList>
    </citation>
    <scope>NUCLEOTIDE SEQUENCE [LARGE SCALE GENOMIC DNA]</scope>
    <source>
        <strain evidence="10">DSM 4725</strain>
    </source>
</reference>
<comment type="similarity">
    <text evidence="2">Belongs to the ABC transporter superfamily.</text>
</comment>
<evidence type="ECO:0000256" key="2">
    <source>
        <dbReference type="ARBA" id="ARBA00005417"/>
    </source>
</evidence>
<dbReference type="GO" id="GO:0015833">
    <property type="term" value="P:peptide transport"/>
    <property type="evidence" value="ECO:0007669"/>
    <property type="project" value="InterPro"/>
</dbReference>
<dbReference type="Proteomes" id="UP000219435">
    <property type="component" value="Unassembled WGS sequence"/>
</dbReference>
<dbReference type="EMBL" id="OBQI01000003">
    <property type="protein sequence ID" value="SOC49786.1"/>
    <property type="molecule type" value="Genomic_DNA"/>
</dbReference>
<dbReference type="PROSITE" id="PS00211">
    <property type="entry name" value="ABC_TRANSPORTER_1"/>
    <property type="match status" value="1"/>
</dbReference>
<sequence>MTASQKEGRANEPLLEVDDLRTYFDTPRGIVKAVDGVSLRVDRGKTLGIVGESGSGKTVLSRSIMNLLPKANTIREGSVRFEGRELTTMKNKEMRTIWGAEMAMVLQDPMTSLNPVTKIGEQITESLGIHLNEKGKVAKAHAVELLKSVGIPAAERRLGEYPHQLSGGMRQRVTIAIALACSPKLLVADEPTTALDVTVQRQILDLLESQQTQRNMGLIIITHDLGVVAGRADEIAVMYAGRVVERAPTRELFARNRHPYTEGLLRSIPRLHQPSHSRLQAIPGRPPDLVDPPAGCPFAPRCNYAQDKCLTETPVLAPHAAGHEAACHFPVGTTAGQEALARNVAAGRTAAGTPLDSTVLATAGAA</sequence>
<dbReference type="OrthoDB" id="8036461at2"/>
<dbReference type="FunFam" id="3.40.50.300:FF:000016">
    <property type="entry name" value="Oligopeptide ABC transporter ATP-binding component"/>
    <property type="match status" value="1"/>
</dbReference>
<keyword evidence="4" id="KW-1003">Cell membrane</keyword>
<protein>
    <submittedName>
        <fullName evidence="9">Peptide/nickel transport system ATP-binding protein</fullName>
    </submittedName>
</protein>
<dbReference type="Pfam" id="PF00005">
    <property type="entry name" value="ABC_tran"/>
    <property type="match status" value="1"/>
</dbReference>
<dbReference type="InterPro" id="IPR003439">
    <property type="entry name" value="ABC_transporter-like_ATP-bd"/>
</dbReference>
<dbReference type="GO" id="GO:0016887">
    <property type="term" value="F:ATP hydrolysis activity"/>
    <property type="evidence" value="ECO:0007669"/>
    <property type="project" value="InterPro"/>
</dbReference>
<dbReference type="PANTHER" id="PTHR43297">
    <property type="entry name" value="OLIGOPEPTIDE TRANSPORT ATP-BINDING PROTEIN APPD"/>
    <property type="match status" value="1"/>
</dbReference>
<evidence type="ECO:0000313" key="10">
    <source>
        <dbReference type="Proteomes" id="UP000219435"/>
    </source>
</evidence>
<accession>A0A285V9R9</accession>
<keyword evidence="7" id="KW-0472">Membrane</keyword>
<evidence type="ECO:0000256" key="6">
    <source>
        <dbReference type="ARBA" id="ARBA00022840"/>
    </source>
</evidence>
<dbReference type="InterPro" id="IPR013563">
    <property type="entry name" value="Oligopep_ABC_C"/>
</dbReference>
<evidence type="ECO:0000256" key="3">
    <source>
        <dbReference type="ARBA" id="ARBA00022448"/>
    </source>
</evidence>
<comment type="subcellular location">
    <subcellularLocation>
        <location evidence="1">Cell membrane</location>
        <topology evidence="1">Peripheral membrane protein</topology>
    </subcellularLocation>
</comment>
<dbReference type="SMART" id="SM00382">
    <property type="entry name" value="AAA"/>
    <property type="match status" value="1"/>
</dbReference>
<name>A0A285V9R9_9ACTN</name>
<dbReference type="GO" id="GO:0005886">
    <property type="term" value="C:plasma membrane"/>
    <property type="evidence" value="ECO:0007669"/>
    <property type="project" value="UniProtKB-SubCell"/>
</dbReference>
<evidence type="ECO:0000256" key="5">
    <source>
        <dbReference type="ARBA" id="ARBA00022741"/>
    </source>
</evidence>
<dbReference type="CDD" id="cd03257">
    <property type="entry name" value="ABC_NikE_OppD_transporters"/>
    <property type="match status" value="1"/>
</dbReference>
<dbReference type="GO" id="GO:0005524">
    <property type="term" value="F:ATP binding"/>
    <property type="evidence" value="ECO:0007669"/>
    <property type="project" value="UniProtKB-KW"/>
</dbReference>
<dbReference type="InterPro" id="IPR003593">
    <property type="entry name" value="AAA+_ATPase"/>
</dbReference>
<dbReference type="InterPro" id="IPR050388">
    <property type="entry name" value="ABC_Ni/Peptide_Import"/>
</dbReference>
<proteinExistence type="inferred from homology"/>
<dbReference type="InterPro" id="IPR027417">
    <property type="entry name" value="P-loop_NTPase"/>
</dbReference>
<evidence type="ECO:0000256" key="7">
    <source>
        <dbReference type="ARBA" id="ARBA00023136"/>
    </source>
</evidence>
<dbReference type="Pfam" id="PF08352">
    <property type="entry name" value="oligo_HPY"/>
    <property type="match status" value="1"/>
</dbReference>
<evidence type="ECO:0000256" key="1">
    <source>
        <dbReference type="ARBA" id="ARBA00004202"/>
    </source>
</evidence>
<feature type="domain" description="ABC transporter" evidence="8">
    <location>
        <begin position="15"/>
        <end position="265"/>
    </location>
</feature>
<evidence type="ECO:0000313" key="9">
    <source>
        <dbReference type="EMBL" id="SOC49786.1"/>
    </source>
</evidence>
<dbReference type="Gene3D" id="3.40.50.300">
    <property type="entry name" value="P-loop containing nucleotide triphosphate hydrolases"/>
    <property type="match status" value="1"/>
</dbReference>
<keyword evidence="3" id="KW-0813">Transport</keyword>
<dbReference type="SUPFAM" id="SSF52540">
    <property type="entry name" value="P-loop containing nucleoside triphosphate hydrolases"/>
    <property type="match status" value="1"/>
</dbReference>
<dbReference type="RefSeq" id="WP_097195310.1">
    <property type="nucleotide sequence ID" value="NZ_OBQI01000003.1"/>
</dbReference>
<dbReference type="NCBIfam" id="TIGR01727">
    <property type="entry name" value="oligo_HPY"/>
    <property type="match status" value="1"/>
</dbReference>
<keyword evidence="10" id="KW-1185">Reference proteome</keyword>
<gene>
    <name evidence="9" type="ORF">SAMN05660748_2518</name>
</gene>
<keyword evidence="6 9" id="KW-0067">ATP-binding</keyword>
<dbReference type="PANTHER" id="PTHR43297:SF2">
    <property type="entry name" value="DIPEPTIDE TRANSPORT ATP-BINDING PROTEIN DPPD"/>
    <property type="match status" value="1"/>
</dbReference>
<keyword evidence="5" id="KW-0547">Nucleotide-binding</keyword>